<comment type="caution">
    <text evidence="6">The sequence shown here is derived from an EMBL/GenBank/DDBJ whole genome shotgun (WGS) entry which is preliminary data.</text>
</comment>
<gene>
    <name evidence="6" type="ORF">EMQ25_10385</name>
</gene>
<dbReference type="GO" id="GO:0000287">
    <property type="term" value="F:magnesium ion binding"/>
    <property type="evidence" value="ECO:0007669"/>
    <property type="project" value="UniProtKB-ARBA"/>
</dbReference>
<dbReference type="GO" id="GO:0006518">
    <property type="term" value="P:peptide metabolic process"/>
    <property type="evidence" value="ECO:0007669"/>
    <property type="project" value="UniProtKB-ARBA"/>
</dbReference>
<keyword evidence="3" id="KW-0413">Isomerase</keyword>
<dbReference type="GO" id="GO:0009063">
    <property type="term" value="P:amino acid catabolic process"/>
    <property type="evidence" value="ECO:0007669"/>
    <property type="project" value="InterPro"/>
</dbReference>
<evidence type="ECO:0000259" key="5">
    <source>
        <dbReference type="SMART" id="SM00922"/>
    </source>
</evidence>
<evidence type="ECO:0000256" key="1">
    <source>
        <dbReference type="ARBA" id="ARBA00008031"/>
    </source>
</evidence>
<feature type="domain" description="Mandelate racemase/muconate lactonizing enzyme C-terminal" evidence="5">
    <location>
        <begin position="211"/>
        <end position="307"/>
    </location>
</feature>
<name>A0A433XB79_9HYPH</name>
<dbReference type="AlphaFoldDB" id="A0A433XB79"/>
<dbReference type="SFLD" id="SFLDF00009">
    <property type="entry name" value="o-succinylbenzoate_synthase"/>
    <property type="match status" value="1"/>
</dbReference>
<dbReference type="SUPFAM" id="SSF54826">
    <property type="entry name" value="Enolase N-terminal domain-like"/>
    <property type="match status" value="1"/>
</dbReference>
<dbReference type="InterPro" id="IPR036849">
    <property type="entry name" value="Enolase-like_C_sf"/>
</dbReference>
<dbReference type="Pfam" id="PF02746">
    <property type="entry name" value="MR_MLE_N"/>
    <property type="match status" value="1"/>
</dbReference>
<evidence type="ECO:0000313" key="6">
    <source>
        <dbReference type="EMBL" id="RUT31258.1"/>
    </source>
</evidence>
<dbReference type="Gene3D" id="3.20.20.120">
    <property type="entry name" value="Enolase-like C-terminal domain"/>
    <property type="match status" value="1"/>
</dbReference>
<keyword evidence="2" id="KW-0479">Metal-binding</keyword>
<dbReference type="InterPro" id="IPR013341">
    <property type="entry name" value="Mandelate_racemase_N_dom"/>
</dbReference>
<dbReference type="Proteomes" id="UP000281547">
    <property type="component" value="Unassembled WGS sequence"/>
</dbReference>
<keyword evidence="7" id="KW-1185">Reference proteome</keyword>
<protein>
    <recommendedName>
        <fullName evidence="5">Mandelate racemase/muconate lactonizing enzyme C-terminal domain-containing protein</fullName>
    </recommendedName>
</protein>
<evidence type="ECO:0000256" key="2">
    <source>
        <dbReference type="ARBA" id="ARBA00022723"/>
    </source>
</evidence>
<evidence type="ECO:0000256" key="3">
    <source>
        <dbReference type="ARBA" id="ARBA00023235"/>
    </source>
</evidence>
<dbReference type="InterPro" id="IPR029065">
    <property type="entry name" value="Enolase_C-like"/>
</dbReference>
<proteinExistence type="inferred from homology"/>
<dbReference type="Pfam" id="PF13378">
    <property type="entry name" value="MR_MLE_C"/>
    <property type="match status" value="1"/>
</dbReference>
<feature type="compositionally biased region" description="Basic residues" evidence="4">
    <location>
        <begin position="52"/>
        <end position="63"/>
    </location>
</feature>
<reference evidence="6 7" key="1">
    <citation type="journal article" date="2016" name="Int. J. Syst. Evol. Microbiol.">
        <title>Arsenicitalea aurantiaca gen. nov., sp. nov., a new member of the family Hyphomicrobiaceae, isolated from high-arsenic sediment.</title>
        <authorList>
            <person name="Mu Y."/>
            <person name="Zhou L."/>
            <person name="Zeng X.C."/>
            <person name="Liu L."/>
            <person name="Pan Y."/>
            <person name="Chen X."/>
            <person name="Wang J."/>
            <person name="Li S."/>
            <person name="Li W.J."/>
            <person name="Wang Y."/>
        </authorList>
    </citation>
    <scope>NUCLEOTIDE SEQUENCE [LARGE SCALE GENOMIC DNA]</scope>
    <source>
        <strain evidence="6 7">42-50</strain>
    </source>
</reference>
<dbReference type="InterPro" id="IPR018110">
    <property type="entry name" value="Mandel_Rmase/mucon_lact_enz_CS"/>
</dbReference>
<dbReference type="InterPro" id="IPR013342">
    <property type="entry name" value="Mandelate_racemase_C"/>
</dbReference>
<dbReference type="Gene3D" id="3.30.390.10">
    <property type="entry name" value="Enolase-like, N-terminal domain"/>
    <property type="match status" value="1"/>
</dbReference>
<dbReference type="PANTHER" id="PTHR48073:SF2">
    <property type="entry name" value="O-SUCCINYLBENZOATE SYNTHASE"/>
    <property type="match status" value="1"/>
</dbReference>
<dbReference type="SFLD" id="SFLDS00001">
    <property type="entry name" value="Enolase"/>
    <property type="match status" value="1"/>
</dbReference>
<organism evidence="6 7">
    <name type="scientific">Arsenicitalea aurantiaca</name>
    <dbReference type="NCBI Taxonomy" id="1783274"/>
    <lineage>
        <taxon>Bacteria</taxon>
        <taxon>Pseudomonadati</taxon>
        <taxon>Pseudomonadota</taxon>
        <taxon>Alphaproteobacteria</taxon>
        <taxon>Hyphomicrobiales</taxon>
        <taxon>Devosiaceae</taxon>
        <taxon>Arsenicitalea</taxon>
    </lineage>
</organism>
<evidence type="ECO:0000313" key="7">
    <source>
        <dbReference type="Proteomes" id="UP000281547"/>
    </source>
</evidence>
<dbReference type="PROSITE" id="PS00909">
    <property type="entry name" value="MR_MLE_2"/>
    <property type="match status" value="1"/>
</dbReference>
<accession>A0A433XB79</accession>
<evidence type="ECO:0000256" key="4">
    <source>
        <dbReference type="SAM" id="MobiDB-lite"/>
    </source>
</evidence>
<dbReference type="EMBL" id="RZNJ01000003">
    <property type="protein sequence ID" value="RUT31258.1"/>
    <property type="molecule type" value="Genomic_DNA"/>
</dbReference>
<dbReference type="SFLD" id="SFLDG00180">
    <property type="entry name" value="muconate_cycloisomerase"/>
    <property type="match status" value="1"/>
</dbReference>
<sequence>MRRGRWRRTHCLCLREHVAPDGHGRAADRGHLHQLGAAVAQDRRNAGGRRAPPQRRHFPHARQARPWSGRMSIVSVTARIAQLENVTLRTSYGANVTRRAHVFVAIADDEGHVGHGEGSPLPHFSGERAGEMKIVIEEVFGPALVGIDPNDIEQAHQALERALPHHHASKAALINALHDLQGKRAGLSAGAFLGGKLRTRVPVGGAVGIEDEETVICRVRALWEQGITTVKFKIGADLDRDIRIIKRLRDEFPSELEIRADANAGFGFSQAQRFLRAIADCRLQYLEQPLPGHDWKGLARLRGLGTPIAADESLFGLSDALGLVAAEAVDVFIIKLIKLGGLHQARKVVGLAEAAGIACVAVSPYETSLGVSANLHLAASSSAFRFAAELGVGVSSVHLEGSDAVTVTQGEALVPQGPGLGIGMPAGFFADTQARARAV</sequence>
<dbReference type="PANTHER" id="PTHR48073">
    <property type="entry name" value="O-SUCCINYLBENZOATE SYNTHASE-RELATED"/>
    <property type="match status" value="1"/>
</dbReference>
<dbReference type="InterPro" id="IPR029017">
    <property type="entry name" value="Enolase-like_N"/>
</dbReference>
<dbReference type="GO" id="GO:0016854">
    <property type="term" value="F:racemase and epimerase activity"/>
    <property type="evidence" value="ECO:0007669"/>
    <property type="project" value="UniProtKB-ARBA"/>
</dbReference>
<dbReference type="SMART" id="SM00922">
    <property type="entry name" value="MR_MLE"/>
    <property type="match status" value="1"/>
</dbReference>
<feature type="region of interest" description="Disordered" evidence="4">
    <location>
        <begin position="40"/>
        <end position="64"/>
    </location>
</feature>
<comment type="similarity">
    <text evidence="1">Belongs to the mandelate racemase/muconate lactonizing enzyme family.</text>
</comment>
<dbReference type="SUPFAM" id="SSF51604">
    <property type="entry name" value="Enolase C-terminal domain-like"/>
    <property type="match status" value="1"/>
</dbReference>